<dbReference type="InterPro" id="IPR011009">
    <property type="entry name" value="Kinase-like_dom_sf"/>
</dbReference>
<dbReference type="OrthoDB" id="1495935at2"/>
<dbReference type="RefSeq" id="WP_089481880.1">
    <property type="nucleotide sequence ID" value="NZ_MUGS01000076.1"/>
</dbReference>
<dbReference type="Gene3D" id="1.10.510.10">
    <property type="entry name" value="Transferase(Phosphotransferase) domain 1"/>
    <property type="match status" value="1"/>
</dbReference>
<keyword evidence="3" id="KW-1185">Reference proteome</keyword>
<accession>A0A227NI61</accession>
<evidence type="ECO:0000313" key="3">
    <source>
        <dbReference type="Proteomes" id="UP000214684"/>
    </source>
</evidence>
<dbReference type="EMBL" id="MUGS01000076">
    <property type="protein sequence ID" value="OXE97413.1"/>
    <property type="molecule type" value="Genomic_DNA"/>
</dbReference>
<gene>
    <name evidence="2" type="ORF">B0A64_23385</name>
</gene>
<proteinExistence type="predicted"/>
<evidence type="ECO:0000259" key="1">
    <source>
        <dbReference type="Pfam" id="PF01636"/>
    </source>
</evidence>
<evidence type="ECO:0000313" key="2">
    <source>
        <dbReference type="EMBL" id="OXE97413.1"/>
    </source>
</evidence>
<dbReference type="Proteomes" id="UP000214684">
    <property type="component" value="Unassembled WGS sequence"/>
</dbReference>
<sequence length="614" mass="72490">MSYSESNKLEVLNSLKAEAFSSNSVNTSKAEQISFELRTIPDNEKNKFHTFVREFLEEGFNSGYESNIDLNDFSIITDEEKDEIIAEELETEEIEVNQSKTLFKDLFEKVKIELKDYFVNYKGYFITELINSRDLGYKLVFFYENNYHVIPLKARVHNQFGRYEREFIEFDSAVGMNLDSDKNYLCVFLLMSKMNNKEGLKNLKNSIAKFIDRFEEFYYHSITNKQDILLCENTNRKDDFINEIDVVLSTFISNGKINFEEEKIIKKLCADFKSPLIFYKILSGGFSGSKVLEIRPKKTNNFDNDKIYIIKYGYISDGKIKEEKDNFSEFIKGRKGFLSYTDATYEKTLHYEGILYNYAISENSKASYSFDEILKKSETPYNQIEDKKEIITKLFSENDAFNKWREDYNEIKSSKVGNLYLDFVNKDKIENSLIYILDDEKKCKDILDNFNKISDYEITYKETVCHGDLHTDNFFIDDEKNIYLIDFGFTNRRHSILDYTSLECSLKFKHFPFYLESDELIEIENELLSERSFDLTYNFASTKRKQVIDFLSMINSIRHNSVRDLSGQVDSNLEYYISLYFMTIRQIRYPNMNQLYAYHSAKILGEFIVGKLNL</sequence>
<protein>
    <recommendedName>
        <fullName evidence="1">Aminoglycoside phosphotransferase domain-containing protein</fullName>
    </recommendedName>
</protein>
<reference evidence="2 3" key="1">
    <citation type="submission" date="2016-11" db="EMBL/GenBank/DDBJ databases">
        <title>Whole genomes of Flavobacteriaceae.</title>
        <authorList>
            <person name="Stine C."/>
            <person name="Li C."/>
            <person name="Tadesse D."/>
        </authorList>
    </citation>
    <scope>NUCLEOTIDE SEQUENCE [LARGE SCALE GENOMIC DNA]</scope>
    <source>
        <strain evidence="2 3">DSM 24704</strain>
    </source>
</reference>
<organism evidence="2 3">
    <name type="scientific">Flavobacterium araucananum</name>
    <dbReference type="NCBI Taxonomy" id="946678"/>
    <lineage>
        <taxon>Bacteria</taxon>
        <taxon>Pseudomonadati</taxon>
        <taxon>Bacteroidota</taxon>
        <taxon>Flavobacteriia</taxon>
        <taxon>Flavobacteriales</taxon>
        <taxon>Flavobacteriaceae</taxon>
        <taxon>Flavobacterium</taxon>
    </lineage>
</organism>
<dbReference type="SUPFAM" id="SSF56112">
    <property type="entry name" value="Protein kinase-like (PK-like)"/>
    <property type="match status" value="1"/>
</dbReference>
<name>A0A227NI61_9FLAO</name>
<feature type="domain" description="Aminoglycoside phosphotransferase" evidence="1">
    <location>
        <begin position="461"/>
        <end position="490"/>
    </location>
</feature>
<dbReference type="Pfam" id="PF01636">
    <property type="entry name" value="APH"/>
    <property type="match status" value="1"/>
</dbReference>
<comment type="caution">
    <text evidence="2">The sequence shown here is derived from an EMBL/GenBank/DDBJ whole genome shotgun (WGS) entry which is preliminary data.</text>
</comment>
<dbReference type="InterPro" id="IPR002575">
    <property type="entry name" value="Aminoglycoside_PTrfase"/>
</dbReference>
<dbReference type="AlphaFoldDB" id="A0A227NI61"/>